<evidence type="ECO:0000259" key="7">
    <source>
        <dbReference type="PROSITE" id="PS51007"/>
    </source>
</evidence>
<dbReference type="InterPro" id="IPR036909">
    <property type="entry name" value="Cyt_c-like_dom_sf"/>
</dbReference>
<gene>
    <name evidence="8" type="ORF">HND93_15205</name>
</gene>
<evidence type="ECO:0000256" key="5">
    <source>
        <dbReference type="SAM" id="MobiDB-lite"/>
    </source>
</evidence>
<organism evidence="8 9">
    <name type="scientific">Azospirillum oleiclasticum</name>
    <dbReference type="NCBI Taxonomy" id="2735135"/>
    <lineage>
        <taxon>Bacteria</taxon>
        <taxon>Pseudomonadati</taxon>
        <taxon>Pseudomonadota</taxon>
        <taxon>Alphaproteobacteria</taxon>
        <taxon>Rhodospirillales</taxon>
        <taxon>Azospirillaceae</taxon>
        <taxon>Azospirillum</taxon>
    </lineage>
</organism>
<keyword evidence="9" id="KW-1185">Reference proteome</keyword>
<proteinExistence type="predicted"/>
<evidence type="ECO:0000256" key="3">
    <source>
        <dbReference type="ARBA" id="ARBA00023004"/>
    </source>
</evidence>
<feature type="signal peptide" evidence="6">
    <location>
        <begin position="1"/>
        <end position="20"/>
    </location>
</feature>
<accession>A0ABX2T9Q2</accession>
<feature type="region of interest" description="Disordered" evidence="5">
    <location>
        <begin position="21"/>
        <end position="40"/>
    </location>
</feature>
<evidence type="ECO:0000313" key="8">
    <source>
        <dbReference type="EMBL" id="NYZ21062.1"/>
    </source>
</evidence>
<keyword evidence="3 4" id="KW-0408">Iron</keyword>
<name>A0ABX2T9Q2_9PROT</name>
<comment type="caution">
    <text evidence="8">The sequence shown here is derived from an EMBL/GenBank/DDBJ whole genome shotgun (WGS) entry which is preliminary data.</text>
</comment>
<evidence type="ECO:0000256" key="6">
    <source>
        <dbReference type="SAM" id="SignalP"/>
    </source>
</evidence>
<dbReference type="Proteomes" id="UP000584642">
    <property type="component" value="Unassembled WGS sequence"/>
</dbReference>
<keyword evidence="1 4" id="KW-0349">Heme</keyword>
<evidence type="ECO:0000256" key="2">
    <source>
        <dbReference type="ARBA" id="ARBA00022723"/>
    </source>
</evidence>
<dbReference type="SUPFAM" id="SSF46626">
    <property type="entry name" value="Cytochrome c"/>
    <property type="match status" value="1"/>
</dbReference>
<evidence type="ECO:0000256" key="1">
    <source>
        <dbReference type="ARBA" id="ARBA00022617"/>
    </source>
</evidence>
<evidence type="ECO:0000256" key="4">
    <source>
        <dbReference type="PROSITE-ProRule" id="PRU00433"/>
    </source>
</evidence>
<dbReference type="PROSITE" id="PS51007">
    <property type="entry name" value="CYTC"/>
    <property type="match status" value="1"/>
</dbReference>
<protein>
    <submittedName>
        <fullName evidence="8">Cytochrome C</fullName>
    </submittedName>
</protein>
<sequence length="116" mass="11127">MTGSARSLALWAGVSVLAAADPGAAAGPPPGATAGAPPGAVSCAGCHAPAAVGGPVPDLTGRPAVEIVAAMQAFRGGTRPATVMDRIAKGFSDEETRAIADWLSAPGGGEARRAGP</sequence>
<feature type="domain" description="Cytochrome c" evidence="7">
    <location>
        <begin position="18"/>
        <end position="107"/>
    </location>
</feature>
<keyword evidence="6" id="KW-0732">Signal</keyword>
<feature type="chain" id="PRO_5045225268" evidence="6">
    <location>
        <begin position="21"/>
        <end position="116"/>
    </location>
</feature>
<dbReference type="InterPro" id="IPR009056">
    <property type="entry name" value="Cyt_c-like_dom"/>
</dbReference>
<evidence type="ECO:0000313" key="9">
    <source>
        <dbReference type="Proteomes" id="UP000584642"/>
    </source>
</evidence>
<reference evidence="8 9" key="1">
    <citation type="submission" date="2020-05" db="EMBL/GenBank/DDBJ databases">
        <title>Azospirillum oleiclasticum sp. nov, a nitrogen-fixing and heavy crude oil-emulsifying bacterium isolated from the crude oil of Yumen Oilfield.</title>
        <authorList>
            <person name="Wu D."/>
            <person name="Cai M."/>
            <person name="Zhang X."/>
        </authorList>
    </citation>
    <scope>NUCLEOTIDE SEQUENCE [LARGE SCALE GENOMIC DNA]</scope>
    <source>
        <strain evidence="8 9">ROY-1-1-2</strain>
    </source>
</reference>
<dbReference type="EMBL" id="JABFDB010000010">
    <property type="protein sequence ID" value="NYZ21062.1"/>
    <property type="molecule type" value="Genomic_DNA"/>
</dbReference>
<keyword evidence="2 4" id="KW-0479">Metal-binding</keyword>
<dbReference type="Gene3D" id="1.10.760.10">
    <property type="entry name" value="Cytochrome c-like domain"/>
    <property type="match status" value="1"/>
</dbReference>
<dbReference type="RefSeq" id="WP_180282831.1">
    <property type="nucleotide sequence ID" value="NZ_JABFDB010000010.1"/>
</dbReference>